<feature type="repeat" description="ANK" evidence="4">
    <location>
        <begin position="429"/>
        <end position="461"/>
    </location>
</feature>
<feature type="domain" description="GP-PDE" evidence="7">
    <location>
        <begin position="679"/>
        <end position="943"/>
    </location>
</feature>
<dbReference type="SUPFAM" id="SSF48403">
    <property type="entry name" value="Ankyrin repeat"/>
    <property type="match status" value="1"/>
</dbReference>
<dbReference type="Pfam" id="PF03009">
    <property type="entry name" value="GDPD"/>
    <property type="match status" value="1"/>
</dbReference>
<feature type="compositionally biased region" description="Basic and acidic residues" evidence="5">
    <location>
        <begin position="763"/>
        <end position="775"/>
    </location>
</feature>
<sequence>MRFGRNFQRSQVPAWRESYVDYSRLKALVNTKPALEERPSDLKEAVRHEISIIESFLRVQGHEISAQIEALNEHWGTNIGRTKLPPQYRGVSTLELEDLQTSLIECAYDVAKCHHYIKFNYDALSRILNKATALFNAEELFDINLLLSRAKNNRCSHHPWLPELNTALKLVREAKENKESNAPSRSLLLEQYGMHHFPPEIRHCLQEDDGARLEAVLNRQYQTPSPEKQSAIARLVHVAFTQRSSNCQHVLLSSLQSNPQKPFHTMGSEDYLHQVIQQLARSEASSSSLSAASAFHRVLELLHPTQLPLLRSQDSLGRLPLHHAARLGLDGVCLEIICAIRYSTVKAFQEQVRMCADVFGRTPLDYAVRHGHLAVVGLLISEHKCQTSSNGPNPVEKLDILVTAISSNFTDIAMRLIQEGWGFQFVSRSGKNILHLVSEHGSSVLIKNLVALGVDVNARENDRGWTPLITACVLGHTVVVKALLQAGADARIHDRQGWLGKDHAAYRGHIDIMNTIQTSGSLFLPSKHGNHLCNKIILPRRSSTDSVIFIYLGTLDLLKITPEVNITPYRARISPAQIPDTYLDLSISLIGGNSPEHIVPLPFISENSDRPWCFTTNDMENAAVIFKLTSPLEEKPIGAAIALLKSLKGGLGANHESLIRDFTIPLVSDQYGHVGSVVFTFVVARPFHGARGPSIEPQKLELEALTTLGGHRDVQLTKDEVPVIYHDFLVVEKGSNAPMHTLTLKQFIAISDAQSPSGLFNDQPKRLPWDERDRPSVLPSSRRGSLCYKPNLRGQSIHEPFISLEELFHSLPEEIPFDIELIIYTHAGPRRRIIFSSFNPEICMVLAVKQQPYPILFLNDSSNWPTGDMRATSLQTAVRFAHKFGLAGVAMASEPFLASPGLVGFVRNQGLYTATYGPLNDDVNCVEIQAKAGVNLIIVNKIT</sequence>
<dbReference type="InterPro" id="IPR002110">
    <property type="entry name" value="Ankyrin_rpt"/>
</dbReference>
<evidence type="ECO:0000256" key="5">
    <source>
        <dbReference type="SAM" id="MobiDB-lite"/>
    </source>
</evidence>
<evidence type="ECO:0000256" key="1">
    <source>
        <dbReference type="ARBA" id="ARBA00022737"/>
    </source>
</evidence>
<keyword evidence="3 4" id="KW-0040">ANK repeat</keyword>
<evidence type="ECO:0000313" key="8">
    <source>
        <dbReference type="EMBL" id="EHK43458.1"/>
    </source>
</evidence>
<keyword evidence="1" id="KW-0677">Repeat</keyword>
<dbReference type="Pfam" id="PF03105">
    <property type="entry name" value="SPX"/>
    <property type="match status" value="1"/>
</dbReference>
<dbReference type="OrthoDB" id="197419at2759"/>
<dbReference type="GO" id="GO:0047389">
    <property type="term" value="F:glycerophosphocholine phosphodiesterase activity"/>
    <property type="evidence" value="ECO:0007669"/>
    <property type="project" value="TreeGrafter"/>
</dbReference>
<feature type="region of interest" description="Disordered" evidence="5">
    <location>
        <begin position="759"/>
        <end position="782"/>
    </location>
</feature>
<dbReference type="InterPro" id="IPR057506">
    <property type="entry name" value="C2_GPCPD1"/>
</dbReference>
<keyword evidence="2" id="KW-0378">Hydrolase</keyword>
<organism evidence="8 9">
    <name type="scientific">Hypocrea atroviridis (strain ATCC 20476 / IMI 206040)</name>
    <name type="common">Trichoderma atroviride</name>
    <dbReference type="NCBI Taxonomy" id="452589"/>
    <lineage>
        <taxon>Eukaryota</taxon>
        <taxon>Fungi</taxon>
        <taxon>Dikarya</taxon>
        <taxon>Ascomycota</taxon>
        <taxon>Pezizomycotina</taxon>
        <taxon>Sordariomycetes</taxon>
        <taxon>Hypocreomycetidae</taxon>
        <taxon>Hypocreales</taxon>
        <taxon>Hypocreaceae</taxon>
        <taxon>Trichoderma</taxon>
    </lineage>
</organism>
<dbReference type="PROSITE" id="PS50297">
    <property type="entry name" value="ANK_REP_REGION"/>
    <property type="match status" value="3"/>
</dbReference>
<feature type="repeat" description="ANK" evidence="4">
    <location>
        <begin position="359"/>
        <end position="381"/>
    </location>
</feature>
<dbReference type="Gene3D" id="1.25.40.20">
    <property type="entry name" value="Ankyrin repeat-containing domain"/>
    <property type="match status" value="1"/>
</dbReference>
<comment type="caution">
    <text evidence="8">The sequence shown here is derived from an EMBL/GenBank/DDBJ whole genome shotgun (WGS) entry which is preliminary data.</text>
</comment>
<dbReference type="PANTHER" id="PTHR22958">
    <property type="entry name" value="GLYCEROPHOSPHORYL DIESTER PHOSPHODIESTERASE"/>
    <property type="match status" value="1"/>
</dbReference>
<reference evidence="8 9" key="1">
    <citation type="journal article" date="2011" name="Genome Biol.">
        <title>Comparative genome sequence analysis underscores mycoparasitism as the ancestral life style of Trichoderma.</title>
        <authorList>
            <person name="Kubicek C.P."/>
            <person name="Herrera-Estrella A."/>
            <person name="Seidl-Seiboth V."/>
            <person name="Martinez D.A."/>
            <person name="Druzhinina I.S."/>
            <person name="Thon M."/>
            <person name="Zeilinger S."/>
            <person name="Casas-Flores S."/>
            <person name="Horwitz B.A."/>
            <person name="Mukherjee P.K."/>
            <person name="Mukherjee M."/>
            <person name="Kredics L."/>
            <person name="Alcaraz L.D."/>
            <person name="Aerts A."/>
            <person name="Antal Z."/>
            <person name="Atanasova L."/>
            <person name="Cervantes-Badillo M.G."/>
            <person name="Challacombe J."/>
            <person name="Chertkov O."/>
            <person name="McCluskey K."/>
            <person name="Coulpier F."/>
            <person name="Deshpande N."/>
            <person name="von Doehren H."/>
            <person name="Ebbole D.J."/>
            <person name="Esquivel-Naranjo E.U."/>
            <person name="Fekete E."/>
            <person name="Flipphi M."/>
            <person name="Glaser F."/>
            <person name="Gomez-Rodriguez E.Y."/>
            <person name="Gruber S."/>
            <person name="Han C."/>
            <person name="Henrissat B."/>
            <person name="Hermosa R."/>
            <person name="Hernandez-Onate M."/>
            <person name="Karaffa L."/>
            <person name="Kosti I."/>
            <person name="Le Crom S."/>
            <person name="Lindquist E."/>
            <person name="Lucas S."/>
            <person name="Luebeck M."/>
            <person name="Luebeck P.S."/>
            <person name="Margeot A."/>
            <person name="Metz B."/>
            <person name="Misra M."/>
            <person name="Nevalainen H."/>
            <person name="Omann M."/>
            <person name="Packer N."/>
            <person name="Perrone G."/>
            <person name="Uresti-Rivera E.E."/>
            <person name="Salamov A."/>
            <person name="Schmoll M."/>
            <person name="Seiboth B."/>
            <person name="Shapiro H."/>
            <person name="Sukno S."/>
            <person name="Tamayo-Ramos J.A."/>
            <person name="Tisch D."/>
            <person name="Wiest A."/>
            <person name="Wilkinson H.H."/>
            <person name="Zhang M."/>
            <person name="Coutinho P.M."/>
            <person name="Kenerley C.M."/>
            <person name="Monte E."/>
            <person name="Baker S.E."/>
            <person name="Grigoriev I.V."/>
        </authorList>
    </citation>
    <scope>NUCLEOTIDE SEQUENCE [LARGE SCALE GENOMIC DNA]</scope>
    <source>
        <strain evidence="9">ATCC 20476 / IMI 206040</strain>
    </source>
</reference>
<dbReference type="GO" id="GO:0046475">
    <property type="term" value="P:glycerophospholipid catabolic process"/>
    <property type="evidence" value="ECO:0007669"/>
    <property type="project" value="TreeGrafter"/>
</dbReference>
<evidence type="ECO:0008006" key="10">
    <source>
        <dbReference type="Google" id="ProtNLM"/>
    </source>
</evidence>
<feature type="domain" description="SPX" evidence="6">
    <location>
        <begin position="1"/>
        <end position="145"/>
    </location>
</feature>
<dbReference type="eggNOG" id="KOG2421">
    <property type="taxonomic scope" value="Eukaryota"/>
</dbReference>
<dbReference type="PROSITE" id="PS51704">
    <property type="entry name" value="GP_PDE"/>
    <property type="match status" value="1"/>
</dbReference>
<dbReference type="Proteomes" id="UP000005426">
    <property type="component" value="Unassembled WGS sequence"/>
</dbReference>
<accession>G9P286</accession>
<feature type="repeat" description="ANK" evidence="4">
    <location>
        <begin position="463"/>
        <end position="495"/>
    </location>
</feature>
<dbReference type="InterPro" id="IPR051578">
    <property type="entry name" value="GDPD"/>
</dbReference>
<evidence type="ECO:0000259" key="6">
    <source>
        <dbReference type="PROSITE" id="PS51382"/>
    </source>
</evidence>
<dbReference type="CDD" id="cd14447">
    <property type="entry name" value="SPX"/>
    <property type="match status" value="1"/>
</dbReference>
<evidence type="ECO:0000256" key="2">
    <source>
        <dbReference type="ARBA" id="ARBA00022801"/>
    </source>
</evidence>
<evidence type="ECO:0000259" key="7">
    <source>
        <dbReference type="PROSITE" id="PS51704"/>
    </source>
</evidence>
<evidence type="ECO:0000256" key="4">
    <source>
        <dbReference type="PROSITE-ProRule" id="PRU00023"/>
    </source>
</evidence>
<dbReference type="InterPro" id="IPR036770">
    <property type="entry name" value="Ankyrin_rpt-contain_sf"/>
</dbReference>
<protein>
    <recommendedName>
        <fullName evidence="10">Ankyrin repeat protein</fullName>
    </recommendedName>
</protein>
<evidence type="ECO:0000256" key="3">
    <source>
        <dbReference type="ARBA" id="ARBA00023043"/>
    </source>
</evidence>
<evidence type="ECO:0000313" key="9">
    <source>
        <dbReference type="Proteomes" id="UP000005426"/>
    </source>
</evidence>
<dbReference type="OMA" id="AKACMRE"/>
<dbReference type="InterPro" id="IPR004331">
    <property type="entry name" value="SPX_dom"/>
</dbReference>
<dbReference type="InterPro" id="IPR030395">
    <property type="entry name" value="GP_PDE_dom"/>
</dbReference>
<name>G9P286_HYPAI</name>
<gene>
    <name evidence="8" type="ORF">TRIATDRAFT_85732</name>
</gene>
<dbReference type="STRING" id="452589.G9P286"/>
<dbReference type="InterPro" id="IPR017946">
    <property type="entry name" value="PLC-like_Pdiesterase_TIM-brl"/>
</dbReference>
<keyword evidence="9" id="KW-1185">Reference proteome</keyword>
<dbReference type="PROSITE" id="PS50088">
    <property type="entry name" value="ANK_REPEAT"/>
    <property type="match status" value="3"/>
</dbReference>
<dbReference type="SUPFAM" id="SSF51695">
    <property type="entry name" value="PLC-like phosphodiesterases"/>
    <property type="match status" value="1"/>
</dbReference>
<dbReference type="PANTHER" id="PTHR22958:SF1">
    <property type="entry name" value="GLYCEROPHOSPHOCHOLINE PHOSPHODIESTERASE GPCPD1"/>
    <property type="match status" value="1"/>
</dbReference>
<dbReference type="AlphaFoldDB" id="G9P286"/>
<dbReference type="Pfam" id="PF25329">
    <property type="entry name" value="C2_GDE1"/>
    <property type="match status" value="1"/>
</dbReference>
<dbReference type="HOGENOM" id="CLU_005444_0_0_1"/>
<dbReference type="PROSITE" id="PS51382">
    <property type="entry name" value="SPX"/>
    <property type="match status" value="1"/>
</dbReference>
<dbReference type="SMART" id="SM00248">
    <property type="entry name" value="ANK"/>
    <property type="match status" value="5"/>
</dbReference>
<dbReference type="Pfam" id="PF12796">
    <property type="entry name" value="Ank_2"/>
    <property type="match status" value="2"/>
</dbReference>
<dbReference type="eggNOG" id="KOG0504">
    <property type="taxonomic scope" value="Eukaryota"/>
</dbReference>
<dbReference type="EMBL" id="ABDG02000026">
    <property type="protein sequence ID" value="EHK43458.1"/>
    <property type="molecule type" value="Genomic_DNA"/>
</dbReference>
<dbReference type="Gene3D" id="3.20.20.190">
    <property type="entry name" value="Phosphatidylinositol (PI) phosphodiesterase"/>
    <property type="match status" value="1"/>
</dbReference>
<proteinExistence type="predicted"/>